<dbReference type="EMBL" id="QQNA01000145">
    <property type="protein sequence ID" value="RDG36632.1"/>
    <property type="molecule type" value="Genomic_DNA"/>
</dbReference>
<accession>A0A370B7K4</accession>
<gene>
    <name evidence="2" type="ORF">DVH02_18635</name>
</gene>
<proteinExistence type="predicted"/>
<evidence type="ECO:0000313" key="3">
    <source>
        <dbReference type="Proteomes" id="UP000253741"/>
    </source>
</evidence>
<feature type="compositionally biased region" description="Basic and acidic residues" evidence="1">
    <location>
        <begin position="913"/>
        <end position="922"/>
    </location>
</feature>
<feature type="compositionally biased region" description="Basic and acidic residues" evidence="1">
    <location>
        <begin position="870"/>
        <end position="894"/>
    </location>
</feature>
<reference evidence="2 3" key="1">
    <citation type="submission" date="2018-07" db="EMBL/GenBank/DDBJ databases">
        <title>Streptomyces species from bats.</title>
        <authorList>
            <person name="Dunlap C."/>
        </authorList>
    </citation>
    <scope>NUCLEOTIDE SEQUENCE [LARGE SCALE GENOMIC DNA]</scope>
    <source>
        <strain evidence="2 3">AC230</strain>
    </source>
</reference>
<comment type="caution">
    <text evidence="2">The sequence shown here is derived from an EMBL/GenBank/DDBJ whole genome shotgun (WGS) entry which is preliminary data.</text>
</comment>
<organism evidence="2 3">
    <name type="scientific">Streptomyces corynorhini</name>
    <dbReference type="NCBI Taxonomy" id="2282652"/>
    <lineage>
        <taxon>Bacteria</taxon>
        <taxon>Bacillati</taxon>
        <taxon>Actinomycetota</taxon>
        <taxon>Actinomycetes</taxon>
        <taxon>Kitasatosporales</taxon>
        <taxon>Streptomycetaceae</taxon>
        <taxon>Streptomyces</taxon>
    </lineage>
</organism>
<dbReference type="RefSeq" id="WP_114624951.1">
    <property type="nucleotide sequence ID" value="NZ_QQNA01000145.1"/>
</dbReference>
<protein>
    <submittedName>
        <fullName evidence="2">Uncharacterized protein</fullName>
    </submittedName>
</protein>
<sequence>MSDRSENASYETLSSMLRRLIGESGLSQRQAMQACAGDGPSYSTFRGWLEGRTAPDAKAERTARFWVLVRTLRASAGNPVYSDAEWEAALLAAQRDAARRSHRASWSKEQPVPKTNFVRPHVAGLDPSTLDLSGLRIRDVLVGREEERRALAAFVRADEPSAPSYLCWHTRLRSGKTALLADCVRKPPPDADVLNYFVSEARGTHTRTAFTTEMGQQIGSFLGLGEPAVPSPRDPREWAALLRRAARKSAGRGRRLLLLVDGLDEDVAWSTRGAEGSGSIAALLPARPHGNLRIVVSVRRGPRLPSDLPDDLPAGHPLRPRECLRLLGPSERAAEAGPTPRAAADRLRASELGRTVMDLLAVAGGGLRGADLAELAGVPVGLVDRLLQSADGRCVVRDDPATDLATGTGTATGTETYALGSEDVLRSIVEELGPTGMARHAGRLHAWADRWRSAGWPEGTPPYLLTGYLRLLDSPARREEYVLDGLRQVRLAAVTGHDVPLAQVAALRSALGDLGADAEHLGLAARLAASRVFLLRPARQVPPEAPALFVRLGDAERARSLARSAPEPVVKAAHLARVAVELSRKGLEGTTSVGREAAEWAARAAHVLARPAHDVDAYASLAQSAHALHALEETETARALLRAVVLSGTADVETLVAAVNVLTEDDGESNGQSDCESESKSESNGEKWVAAVMAQARDLSAGGPRAQAAAVDIWATIARRKPSCGAHARGHIARLCEELDPSGGLAVVDVLALAASALRSRKTVAPRLARTALDRLSDALTDPENLSPADRAHLRRELSTTLERLTRAVDHTGIGLRALDEIEELVTALPDGMRTGLLDDNLTERGEANISTAARRRAVEDSVLRKQDVELKRLQQRHVDPQKKQQQKHVDPPKAKLGSRRRPPRGGTPSPNHSEDDHGARQPEHTALLEAADRLLRNGNVLLGRERLEAALRCSPPATAPAGAAHSGWALSLVQALGFVGEFTYADRLTSALPEESRVRHLAAVSMGCSQGGYDIAAGRYAREATLLVTDMADPALRGVVSQALAHAGDAIGAVELAEREEPRGAMSSARIKIQNRRSVTAVAAGLARLRPEAAARLIEPVTTQLSRRTMDNGLREPLPQLVSLLLALPDVRRPGPQLGEALRYAARQFAHAPVQRWDAATAVLLALLDRLNCCPELELPLVADAIGQWPGTLPPDQVPHAELALLKAVEGETAAAQRLAEAAPTPDGRAAALVAVATYLAAVPVALPVDRAPADATLRLCLALAYAAGDGTAPDEAAARLLVRPALEGTGWAHAIPLLPRLAPGALVPLGELTLAHGHPDSTGAPDVTAGSGAR</sequence>
<evidence type="ECO:0000256" key="1">
    <source>
        <dbReference type="SAM" id="MobiDB-lite"/>
    </source>
</evidence>
<name>A0A370B7K4_9ACTN</name>
<keyword evidence="3" id="KW-1185">Reference proteome</keyword>
<dbReference type="OrthoDB" id="3261206at2"/>
<feature type="region of interest" description="Disordered" evidence="1">
    <location>
        <begin position="870"/>
        <end position="922"/>
    </location>
</feature>
<feature type="region of interest" description="Disordered" evidence="1">
    <location>
        <begin position="665"/>
        <end position="684"/>
    </location>
</feature>
<feature type="region of interest" description="Disordered" evidence="1">
    <location>
        <begin position="1317"/>
        <end position="1336"/>
    </location>
</feature>
<dbReference type="Proteomes" id="UP000253741">
    <property type="component" value="Unassembled WGS sequence"/>
</dbReference>
<evidence type="ECO:0000313" key="2">
    <source>
        <dbReference type="EMBL" id="RDG36632.1"/>
    </source>
</evidence>